<gene>
    <name evidence="7" type="ORF">AVDCRST_MAG02-4484</name>
</gene>
<dbReference type="GO" id="GO:0019808">
    <property type="term" value="F:polyamine binding"/>
    <property type="evidence" value="ECO:0007669"/>
    <property type="project" value="InterPro"/>
</dbReference>
<dbReference type="Gene3D" id="3.40.190.10">
    <property type="entry name" value="Periplasmic binding protein-like II"/>
    <property type="match status" value="2"/>
</dbReference>
<evidence type="ECO:0000256" key="4">
    <source>
        <dbReference type="ARBA" id="ARBA00022764"/>
    </source>
</evidence>
<evidence type="ECO:0000256" key="3">
    <source>
        <dbReference type="ARBA" id="ARBA00022729"/>
    </source>
</evidence>
<dbReference type="SUPFAM" id="SSF53850">
    <property type="entry name" value="Periplasmic binding protein-like II"/>
    <property type="match status" value="1"/>
</dbReference>
<reference evidence="7" key="1">
    <citation type="submission" date="2020-02" db="EMBL/GenBank/DDBJ databases">
        <authorList>
            <person name="Meier V. D."/>
        </authorList>
    </citation>
    <scope>NUCLEOTIDE SEQUENCE</scope>
    <source>
        <strain evidence="7">AVDCRST_MAG02</strain>
    </source>
</reference>
<dbReference type="PRINTS" id="PR00909">
    <property type="entry name" value="SPERMDNBNDNG"/>
</dbReference>
<dbReference type="PANTHER" id="PTHR30222:SF17">
    <property type="entry name" value="SPERMIDINE_PUTRESCINE-BINDING PERIPLASMIC PROTEIN"/>
    <property type="match status" value="1"/>
</dbReference>
<accession>A0A6J4S0F2</accession>
<name>A0A6J4S0F2_9ACTN</name>
<dbReference type="CDD" id="cd13590">
    <property type="entry name" value="PBP2_PotD_PotF_like"/>
    <property type="match status" value="1"/>
</dbReference>
<feature type="binding site" evidence="5">
    <location>
        <position position="106"/>
    </location>
    <ligand>
        <name>spermidine</name>
        <dbReference type="ChEBI" id="CHEBI:57834"/>
    </ligand>
</feature>
<comment type="subcellular location">
    <subcellularLocation>
        <location evidence="1">Periplasm</location>
    </subcellularLocation>
</comment>
<dbReference type="InterPro" id="IPR001188">
    <property type="entry name" value="Sperm_putr-bd"/>
</dbReference>
<sequence>MKRISRGRFLRTMGAAGVAGSTLSVLACQPNTSAQSGGGGGGGGGPEEKVLNFYNWSDYVAESTVPDFVKQTGIKVTQDFFSSNEDLLAKLQAGGTGYDVIVPSDYMVAIMIKSDVVQKLDMSQIPNSKNVGKEYEGLSYDPKNEYSLPYQWGTTGILYNKKEIGQLPESWDPLWDTEFEGEMSMLNDTRETFGAALYRMGLSVNTTDTGELQRAADELKKQKPLLRGYFDSTEARPLVQNGDLLMGHVFSGDAFLALSENPDLDYVVPKPAATRWTDNMCIPNGAEHPQNAHKFINYILGAKTGAELSNYTYYNTPNAAALPMIDDALKDLPGYVLPGSVFERLQVIADPGEATREYERLFTEVKSS</sequence>
<dbReference type="GO" id="GO:0042597">
    <property type="term" value="C:periplasmic space"/>
    <property type="evidence" value="ECO:0007669"/>
    <property type="project" value="UniProtKB-SubCell"/>
</dbReference>
<feature type="chain" id="PRO_5039386095" evidence="6">
    <location>
        <begin position="28"/>
        <end position="368"/>
    </location>
</feature>
<dbReference type="PROSITE" id="PS51257">
    <property type="entry name" value="PROKAR_LIPOPROTEIN"/>
    <property type="match status" value="1"/>
</dbReference>
<protein>
    <submittedName>
        <fullName evidence="7">Spermidine/putrescine import ABC transporter substrate-binding protein PotD</fullName>
    </submittedName>
</protein>
<feature type="binding site" evidence="5">
    <location>
        <begin position="188"/>
        <end position="191"/>
    </location>
    <ligand>
        <name>spermidine</name>
        <dbReference type="ChEBI" id="CHEBI:57834"/>
    </ligand>
</feature>
<evidence type="ECO:0000256" key="6">
    <source>
        <dbReference type="SAM" id="SignalP"/>
    </source>
</evidence>
<feature type="signal peptide" evidence="6">
    <location>
        <begin position="1"/>
        <end position="27"/>
    </location>
</feature>
<keyword evidence="3 6" id="KW-0732">Signal</keyword>
<evidence type="ECO:0000256" key="1">
    <source>
        <dbReference type="ARBA" id="ARBA00004418"/>
    </source>
</evidence>
<organism evidence="7">
    <name type="scientific">uncultured Rubrobacteraceae bacterium</name>
    <dbReference type="NCBI Taxonomy" id="349277"/>
    <lineage>
        <taxon>Bacteria</taxon>
        <taxon>Bacillati</taxon>
        <taxon>Actinomycetota</taxon>
        <taxon>Rubrobacteria</taxon>
        <taxon>Rubrobacterales</taxon>
        <taxon>Rubrobacteraceae</taxon>
        <taxon>environmental samples</taxon>
    </lineage>
</organism>
<dbReference type="GO" id="GO:0015846">
    <property type="term" value="P:polyamine transport"/>
    <property type="evidence" value="ECO:0007669"/>
    <property type="project" value="InterPro"/>
</dbReference>
<dbReference type="PIRSF" id="PIRSF019574">
    <property type="entry name" value="Periplasmic_polyamine_BP"/>
    <property type="match status" value="1"/>
</dbReference>
<evidence type="ECO:0000256" key="5">
    <source>
        <dbReference type="PIRSR" id="PIRSR019574-1"/>
    </source>
</evidence>
<dbReference type="AlphaFoldDB" id="A0A6J4S0F2"/>
<proteinExistence type="predicted"/>
<dbReference type="InterPro" id="IPR006311">
    <property type="entry name" value="TAT_signal"/>
</dbReference>
<dbReference type="EMBL" id="CADCVH010000128">
    <property type="protein sequence ID" value="CAA9481607.1"/>
    <property type="molecule type" value="Genomic_DNA"/>
</dbReference>
<dbReference type="PROSITE" id="PS51318">
    <property type="entry name" value="TAT"/>
    <property type="match status" value="1"/>
</dbReference>
<dbReference type="PANTHER" id="PTHR30222">
    <property type="entry name" value="SPERMIDINE/PUTRESCINE-BINDING PERIPLASMIC PROTEIN"/>
    <property type="match status" value="1"/>
</dbReference>
<dbReference type="Pfam" id="PF13416">
    <property type="entry name" value="SBP_bac_8"/>
    <property type="match status" value="1"/>
</dbReference>
<evidence type="ECO:0000313" key="7">
    <source>
        <dbReference type="EMBL" id="CAA9481607.1"/>
    </source>
</evidence>
<keyword evidence="2" id="KW-0813">Transport</keyword>
<evidence type="ECO:0000256" key="2">
    <source>
        <dbReference type="ARBA" id="ARBA00022448"/>
    </source>
</evidence>
<dbReference type="InterPro" id="IPR006059">
    <property type="entry name" value="SBP"/>
</dbReference>
<keyword evidence="4" id="KW-0574">Periplasm</keyword>